<dbReference type="EMBL" id="LSYS01002736">
    <property type="protein sequence ID" value="OPJ85783.1"/>
    <property type="molecule type" value="Genomic_DNA"/>
</dbReference>
<protein>
    <submittedName>
        <fullName evidence="2">Uncharacterized protein</fullName>
    </submittedName>
</protein>
<feature type="compositionally biased region" description="Polar residues" evidence="1">
    <location>
        <begin position="199"/>
        <end position="210"/>
    </location>
</feature>
<keyword evidence="3" id="KW-1185">Reference proteome</keyword>
<feature type="compositionally biased region" description="Basic and acidic residues" evidence="1">
    <location>
        <begin position="167"/>
        <end position="184"/>
    </location>
</feature>
<proteinExistence type="predicted"/>
<sequence length="343" mass="39979">MRRRGAVQRKVPYLSNWVPKTAAEIEEERTIKEICYKTGEYYRIQYPHKHQSAETVSSPQEKEKLHLEATQRDLQKGKRDRRSFENGGFNTSDPKGKPSYQPRGQRKDDETVSYVPHGRAAGRKTYCDYSEPRRSAYVVYRTVNVKQEPKFNGSTGDGNISATLNNTKREGETSGRRVPTERVPRRDRRSFDNGGIHTSDPNVKPSYQQRLKNKDDETASSVPYVRATSRKTAFDSLEPRRSTYVFYRTVNVTQEPKFNGSTVPEPYGQKCSEPKNQLDTNRRFSTQTENYDKYTSGFYNAPRWRKRNPRENTYSKFKTTIQRSQEDSEANNKGEQYVDMRKR</sequence>
<feature type="region of interest" description="Disordered" evidence="1">
    <location>
        <begin position="50"/>
        <end position="117"/>
    </location>
</feature>
<evidence type="ECO:0000256" key="1">
    <source>
        <dbReference type="SAM" id="MobiDB-lite"/>
    </source>
</evidence>
<feature type="compositionally biased region" description="Basic and acidic residues" evidence="1">
    <location>
        <begin position="60"/>
        <end position="77"/>
    </location>
</feature>
<feature type="compositionally biased region" description="Polar residues" evidence="1">
    <location>
        <begin position="152"/>
        <end position="166"/>
    </location>
</feature>
<dbReference type="AlphaFoldDB" id="A0A1V4KMZ3"/>
<feature type="region of interest" description="Disordered" evidence="1">
    <location>
        <begin position="257"/>
        <end position="277"/>
    </location>
</feature>
<evidence type="ECO:0000313" key="3">
    <source>
        <dbReference type="Proteomes" id="UP000190648"/>
    </source>
</evidence>
<name>A0A1V4KMZ3_PATFA</name>
<evidence type="ECO:0000313" key="2">
    <source>
        <dbReference type="EMBL" id="OPJ85783.1"/>
    </source>
</evidence>
<gene>
    <name evidence="2" type="ORF">AV530_013899</name>
</gene>
<feature type="compositionally biased region" description="Polar residues" evidence="1">
    <location>
        <begin position="311"/>
        <end position="323"/>
    </location>
</feature>
<reference evidence="2 3" key="1">
    <citation type="submission" date="2016-02" db="EMBL/GenBank/DDBJ databases">
        <title>Band-tailed pigeon sequencing and assembly.</title>
        <authorList>
            <person name="Soares A.E."/>
            <person name="Novak B.J."/>
            <person name="Rice E.S."/>
            <person name="O'Connell B."/>
            <person name="Chang D."/>
            <person name="Weber S."/>
            <person name="Shapiro B."/>
        </authorList>
    </citation>
    <scope>NUCLEOTIDE SEQUENCE [LARGE SCALE GENOMIC DNA]</scope>
    <source>
        <strain evidence="2">BTP2013</strain>
        <tissue evidence="2">Blood</tissue>
    </source>
</reference>
<feature type="compositionally biased region" description="Basic and acidic residues" evidence="1">
    <location>
        <begin position="324"/>
        <end position="343"/>
    </location>
</feature>
<dbReference type="InterPro" id="IPR040943">
    <property type="entry name" value="DUF5571"/>
</dbReference>
<dbReference type="OrthoDB" id="5395350at2759"/>
<feature type="region of interest" description="Disordered" evidence="1">
    <location>
        <begin position="148"/>
        <end position="221"/>
    </location>
</feature>
<comment type="caution">
    <text evidence="2">The sequence shown here is derived from an EMBL/GenBank/DDBJ whole genome shotgun (WGS) entry which is preliminary data.</text>
</comment>
<feature type="region of interest" description="Disordered" evidence="1">
    <location>
        <begin position="302"/>
        <end position="343"/>
    </location>
</feature>
<dbReference type="Pfam" id="PF17732">
    <property type="entry name" value="DUF5571"/>
    <property type="match status" value="4"/>
</dbReference>
<dbReference type="Proteomes" id="UP000190648">
    <property type="component" value="Unassembled WGS sequence"/>
</dbReference>
<accession>A0A1V4KMZ3</accession>
<organism evidence="2 3">
    <name type="scientific">Patagioenas fasciata monilis</name>
    <dbReference type="NCBI Taxonomy" id="372326"/>
    <lineage>
        <taxon>Eukaryota</taxon>
        <taxon>Metazoa</taxon>
        <taxon>Chordata</taxon>
        <taxon>Craniata</taxon>
        <taxon>Vertebrata</taxon>
        <taxon>Euteleostomi</taxon>
        <taxon>Archelosauria</taxon>
        <taxon>Archosauria</taxon>
        <taxon>Dinosauria</taxon>
        <taxon>Saurischia</taxon>
        <taxon>Theropoda</taxon>
        <taxon>Coelurosauria</taxon>
        <taxon>Aves</taxon>
        <taxon>Neognathae</taxon>
        <taxon>Neoaves</taxon>
        <taxon>Columbimorphae</taxon>
        <taxon>Columbiformes</taxon>
        <taxon>Columbidae</taxon>
        <taxon>Patagioenas</taxon>
    </lineage>
</organism>